<organism evidence="1 2">
    <name type="scientific">Puccinia striiformis f. sp. tritici</name>
    <dbReference type="NCBI Taxonomy" id="168172"/>
    <lineage>
        <taxon>Eukaryota</taxon>
        <taxon>Fungi</taxon>
        <taxon>Dikarya</taxon>
        <taxon>Basidiomycota</taxon>
        <taxon>Pucciniomycotina</taxon>
        <taxon>Pucciniomycetes</taxon>
        <taxon>Pucciniales</taxon>
        <taxon>Pucciniaceae</taxon>
        <taxon>Puccinia</taxon>
    </lineage>
</organism>
<evidence type="ECO:0000313" key="2">
    <source>
        <dbReference type="Proteomes" id="UP001060170"/>
    </source>
</evidence>
<gene>
    <name evidence="1" type="ORF">MJO28_015495</name>
</gene>
<reference evidence="1 2" key="3">
    <citation type="journal article" date="2022" name="Microbiol. Spectr.">
        <title>Folding features and dynamics of 3D genome architecture in plant fungal pathogens.</title>
        <authorList>
            <person name="Xia C."/>
        </authorList>
    </citation>
    <scope>NUCLEOTIDE SEQUENCE [LARGE SCALE GENOMIC DNA]</scope>
    <source>
        <strain evidence="1 2">93-210</strain>
    </source>
</reference>
<accession>A0ACC0DNV7</accession>
<proteinExistence type="predicted"/>
<dbReference type="EMBL" id="CM045881">
    <property type="protein sequence ID" value="KAI7936596.1"/>
    <property type="molecule type" value="Genomic_DNA"/>
</dbReference>
<reference evidence="2" key="1">
    <citation type="journal article" date="2018" name="BMC Genomics">
        <title>Genomic insights into host adaptation between the wheat stripe rust pathogen (Puccinia striiformis f. sp. tritici) and the barley stripe rust pathogen (Puccinia striiformis f. sp. hordei).</title>
        <authorList>
            <person name="Xia C."/>
            <person name="Wang M."/>
            <person name="Yin C."/>
            <person name="Cornejo O.E."/>
            <person name="Hulbert S.H."/>
            <person name="Chen X."/>
        </authorList>
    </citation>
    <scope>NUCLEOTIDE SEQUENCE [LARGE SCALE GENOMIC DNA]</scope>
    <source>
        <strain evidence="2">93-210</strain>
    </source>
</reference>
<keyword evidence="2" id="KW-1185">Reference proteome</keyword>
<protein>
    <submittedName>
        <fullName evidence="1">Uncharacterized protein</fullName>
    </submittedName>
</protein>
<reference evidence="2" key="2">
    <citation type="journal article" date="2018" name="Mol. Plant Microbe Interact.">
        <title>Genome sequence resources for the wheat stripe rust pathogen (Puccinia striiformis f. sp. tritici) and the barley stripe rust pathogen (Puccinia striiformis f. sp. hordei).</title>
        <authorList>
            <person name="Xia C."/>
            <person name="Wang M."/>
            <person name="Yin C."/>
            <person name="Cornejo O.E."/>
            <person name="Hulbert S.H."/>
            <person name="Chen X."/>
        </authorList>
    </citation>
    <scope>NUCLEOTIDE SEQUENCE [LARGE SCALE GENOMIC DNA]</scope>
    <source>
        <strain evidence="2">93-210</strain>
    </source>
</reference>
<comment type="caution">
    <text evidence="1">The sequence shown here is derived from an EMBL/GenBank/DDBJ whole genome shotgun (WGS) entry which is preliminary data.</text>
</comment>
<name>A0ACC0DNV7_9BASI</name>
<evidence type="ECO:0000313" key="1">
    <source>
        <dbReference type="EMBL" id="KAI7936596.1"/>
    </source>
</evidence>
<dbReference type="Proteomes" id="UP001060170">
    <property type="component" value="Chromosome 17"/>
</dbReference>
<sequence>MYPPCFYLSKSKMTWTVGVLVLSLLITDRTAWAAGNKKSKSGTCLDPSVIQSNAKSNGIKDPANPDKNAKSLISSNNFVRHSFWSFKLFETFSSAANPSLFFPQIDFCLGATITNGAQLDAGSCNPTPMGSIPSKEHMPSVRIIGPSPDDVIPPNTTFDVDIFAHKIELGYFTSPANTYYLAPQQLNKNGLIKGHSHITIERVDGNRIFDTANPVFFKGVAGRAVNGQVKTSIKDGLPAGLCESTLAYLICTRANIRFIPSFKLESPSSSDRISTITSAMNHQPVVLPVARRGAVDDAIYVRVGTGKKGGSASKSSGTSDNSSTGTKSKTGEKTKSKKHKNKKVGNFRHFSTIRPNP</sequence>